<reference evidence="2" key="1">
    <citation type="journal article" date="2023" name="Nat. Commun.">
        <title>Diploid and tetraploid genomes of Acorus and the evolution of monocots.</title>
        <authorList>
            <person name="Ma L."/>
            <person name="Liu K.W."/>
            <person name="Li Z."/>
            <person name="Hsiao Y.Y."/>
            <person name="Qi Y."/>
            <person name="Fu T."/>
            <person name="Tang G.D."/>
            <person name="Zhang D."/>
            <person name="Sun W.H."/>
            <person name="Liu D.K."/>
            <person name="Li Y."/>
            <person name="Chen G.Z."/>
            <person name="Liu X.D."/>
            <person name="Liao X.Y."/>
            <person name="Jiang Y.T."/>
            <person name="Yu X."/>
            <person name="Hao Y."/>
            <person name="Huang J."/>
            <person name="Zhao X.W."/>
            <person name="Ke S."/>
            <person name="Chen Y.Y."/>
            <person name="Wu W.L."/>
            <person name="Hsu J.L."/>
            <person name="Lin Y.F."/>
            <person name="Huang M.D."/>
            <person name="Li C.Y."/>
            <person name="Huang L."/>
            <person name="Wang Z.W."/>
            <person name="Zhao X."/>
            <person name="Zhong W.Y."/>
            <person name="Peng D.H."/>
            <person name="Ahmad S."/>
            <person name="Lan S."/>
            <person name="Zhang J.S."/>
            <person name="Tsai W.C."/>
            <person name="Van de Peer Y."/>
            <person name="Liu Z.J."/>
        </authorList>
    </citation>
    <scope>NUCLEOTIDE SEQUENCE</scope>
    <source>
        <strain evidence="2">CP</strain>
    </source>
</reference>
<keyword evidence="1" id="KW-0732">Signal</keyword>
<evidence type="ECO:0000313" key="2">
    <source>
        <dbReference type="EMBL" id="KAK1284771.1"/>
    </source>
</evidence>
<evidence type="ECO:0000256" key="1">
    <source>
        <dbReference type="SAM" id="SignalP"/>
    </source>
</evidence>
<dbReference type="EMBL" id="JAUJYO010000021">
    <property type="protein sequence ID" value="KAK1284771.1"/>
    <property type="molecule type" value="Genomic_DNA"/>
</dbReference>
<dbReference type="PANTHER" id="PTHR32444:SF118">
    <property type="entry name" value="OS09G0551150 PROTEIN"/>
    <property type="match status" value="1"/>
</dbReference>
<keyword evidence="3" id="KW-1185">Reference proteome</keyword>
<proteinExistence type="predicted"/>
<feature type="signal peptide" evidence="1">
    <location>
        <begin position="1"/>
        <end position="25"/>
    </location>
</feature>
<sequence>MSDQWLILLLLLLSLLSTFTAPSTAGDSMTATDTLSDGGGTLVSSNELFELGFFNPNNSNNNNRYLGICNWVLREAKGGCVRNTKLGCGEGGDDGFLKLNEVKLPDASNAMVNETMGARRVREEVIDGLLVHRVRDREYY</sequence>
<name>A0AAV9C7A9_ACOCL</name>
<protein>
    <submittedName>
        <fullName evidence="2">S-locus-specific glycoprotein</fullName>
    </submittedName>
</protein>
<dbReference type="PANTHER" id="PTHR32444">
    <property type="entry name" value="BULB-TYPE LECTIN DOMAIN-CONTAINING PROTEIN"/>
    <property type="match status" value="1"/>
</dbReference>
<organism evidence="2 3">
    <name type="scientific">Acorus calamus</name>
    <name type="common">Sweet flag</name>
    <dbReference type="NCBI Taxonomy" id="4465"/>
    <lineage>
        <taxon>Eukaryota</taxon>
        <taxon>Viridiplantae</taxon>
        <taxon>Streptophyta</taxon>
        <taxon>Embryophyta</taxon>
        <taxon>Tracheophyta</taxon>
        <taxon>Spermatophyta</taxon>
        <taxon>Magnoliopsida</taxon>
        <taxon>Liliopsida</taxon>
        <taxon>Acoraceae</taxon>
        <taxon>Acorus</taxon>
    </lineage>
</organism>
<gene>
    <name evidence="2" type="primary">SLSG</name>
    <name evidence="2" type="ORF">QJS10_CPB21g00780</name>
</gene>
<accession>A0AAV9C7A9</accession>
<evidence type="ECO:0000313" key="3">
    <source>
        <dbReference type="Proteomes" id="UP001180020"/>
    </source>
</evidence>
<feature type="chain" id="PRO_5043866254" evidence="1">
    <location>
        <begin position="26"/>
        <end position="140"/>
    </location>
</feature>
<comment type="caution">
    <text evidence="2">The sequence shown here is derived from an EMBL/GenBank/DDBJ whole genome shotgun (WGS) entry which is preliminary data.</text>
</comment>
<dbReference type="AlphaFoldDB" id="A0AAV9C7A9"/>
<reference evidence="2" key="2">
    <citation type="submission" date="2023-06" db="EMBL/GenBank/DDBJ databases">
        <authorList>
            <person name="Ma L."/>
            <person name="Liu K.-W."/>
            <person name="Li Z."/>
            <person name="Hsiao Y.-Y."/>
            <person name="Qi Y."/>
            <person name="Fu T."/>
            <person name="Tang G."/>
            <person name="Zhang D."/>
            <person name="Sun W.-H."/>
            <person name="Liu D.-K."/>
            <person name="Li Y."/>
            <person name="Chen G.-Z."/>
            <person name="Liu X.-D."/>
            <person name="Liao X.-Y."/>
            <person name="Jiang Y.-T."/>
            <person name="Yu X."/>
            <person name="Hao Y."/>
            <person name="Huang J."/>
            <person name="Zhao X.-W."/>
            <person name="Ke S."/>
            <person name="Chen Y.-Y."/>
            <person name="Wu W.-L."/>
            <person name="Hsu J.-L."/>
            <person name="Lin Y.-F."/>
            <person name="Huang M.-D."/>
            <person name="Li C.-Y."/>
            <person name="Huang L."/>
            <person name="Wang Z.-W."/>
            <person name="Zhao X."/>
            <person name="Zhong W.-Y."/>
            <person name="Peng D.-H."/>
            <person name="Ahmad S."/>
            <person name="Lan S."/>
            <person name="Zhang J.-S."/>
            <person name="Tsai W.-C."/>
            <person name="Van De Peer Y."/>
            <person name="Liu Z.-J."/>
        </authorList>
    </citation>
    <scope>NUCLEOTIDE SEQUENCE</scope>
    <source>
        <strain evidence="2">CP</strain>
        <tissue evidence="2">Leaves</tissue>
    </source>
</reference>
<dbReference type="Proteomes" id="UP001180020">
    <property type="component" value="Unassembled WGS sequence"/>
</dbReference>